<accession>A0A2T7PXE2</accession>
<evidence type="ECO:0000256" key="5">
    <source>
        <dbReference type="SAM" id="MobiDB-lite"/>
    </source>
</evidence>
<keyword evidence="8" id="KW-1185">Reference proteome</keyword>
<organism evidence="7 8">
    <name type="scientific">Pomacea canaliculata</name>
    <name type="common">Golden apple snail</name>
    <dbReference type="NCBI Taxonomy" id="400727"/>
    <lineage>
        <taxon>Eukaryota</taxon>
        <taxon>Metazoa</taxon>
        <taxon>Spiralia</taxon>
        <taxon>Lophotrochozoa</taxon>
        <taxon>Mollusca</taxon>
        <taxon>Gastropoda</taxon>
        <taxon>Caenogastropoda</taxon>
        <taxon>Architaenioglossa</taxon>
        <taxon>Ampullarioidea</taxon>
        <taxon>Ampullariidae</taxon>
        <taxon>Pomacea</taxon>
    </lineage>
</organism>
<feature type="region of interest" description="Disordered" evidence="5">
    <location>
        <begin position="580"/>
        <end position="601"/>
    </location>
</feature>
<evidence type="ECO:0000313" key="8">
    <source>
        <dbReference type="Proteomes" id="UP000245119"/>
    </source>
</evidence>
<dbReference type="AlphaFoldDB" id="A0A2T7PXE2"/>
<feature type="transmembrane region" description="Helical" evidence="6">
    <location>
        <begin position="421"/>
        <end position="443"/>
    </location>
</feature>
<feature type="transmembrane region" description="Helical" evidence="6">
    <location>
        <begin position="208"/>
        <end position="230"/>
    </location>
</feature>
<dbReference type="Gene3D" id="1.20.1250.20">
    <property type="entry name" value="MFS general substrate transporter like domains"/>
    <property type="match status" value="1"/>
</dbReference>
<keyword evidence="4 6" id="KW-0472">Membrane</keyword>
<proteinExistence type="predicted"/>
<feature type="transmembrane region" description="Helical" evidence="6">
    <location>
        <begin position="613"/>
        <end position="633"/>
    </location>
</feature>
<feature type="transmembrane region" description="Helical" evidence="6">
    <location>
        <begin position="639"/>
        <end position="662"/>
    </location>
</feature>
<dbReference type="EMBL" id="PZQS01000001">
    <property type="protein sequence ID" value="PVD38101.1"/>
    <property type="molecule type" value="Genomic_DNA"/>
</dbReference>
<feature type="transmembrane region" description="Helical" evidence="6">
    <location>
        <begin position="91"/>
        <end position="113"/>
    </location>
</feature>
<dbReference type="GO" id="GO:0022857">
    <property type="term" value="F:transmembrane transporter activity"/>
    <property type="evidence" value="ECO:0007669"/>
    <property type="project" value="TreeGrafter"/>
</dbReference>
<reference evidence="7 8" key="1">
    <citation type="submission" date="2018-04" db="EMBL/GenBank/DDBJ databases">
        <title>The genome of golden apple snail Pomacea canaliculata provides insight into stress tolerance and invasive adaptation.</title>
        <authorList>
            <person name="Liu C."/>
            <person name="Liu B."/>
            <person name="Ren Y."/>
            <person name="Zhang Y."/>
            <person name="Wang H."/>
            <person name="Li S."/>
            <person name="Jiang F."/>
            <person name="Yin L."/>
            <person name="Zhang G."/>
            <person name="Qian W."/>
            <person name="Fan W."/>
        </authorList>
    </citation>
    <scope>NUCLEOTIDE SEQUENCE [LARGE SCALE GENOMIC DNA]</scope>
    <source>
        <strain evidence="7">SZHN2017</strain>
        <tissue evidence="7">Muscle</tissue>
    </source>
</reference>
<evidence type="ECO:0000256" key="6">
    <source>
        <dbReference type="SAM" id="Phobius"/>
    </source>
</evidence>
<protein>
    <submittedName>
        <fullName evidence="7">Uncharacterized protein</fullName>
    </submittedName>
</protein>
<evidence type="ECO:0000256" key="2">
    <source>
        <dbReference type="ARBA" id="ARBA00022692"/>
    </source>
</evidence>
<feature type="transmembrane region" description="Helical" evidence="6">
    <location>
        <begin position="352"/>
        <end position="371"/>
    </location>
</feature>
<evidence type="ECO:0000256" key="3">
    <source>
        <dbReference type="ARBA" id="ARBA00022989"/>
    </source>
</evidence>
<dbReference type="SUPFAM" id="SSF103473">
    <property type="entry name" value="MFS general substrate transporter"/>
    <property type="match status" value="1"/>
</dbReference>
<evidence type="ECO:0000256" key="4">
    <source>
        <dbReference type="ARBA" id="ARBA00023136"/>
    </source>
</evidence>
<feature type="transmembrane region" description="Helical" evidence="6">
    <location>
        <begin position="692"/>
        <end position="718"/>
    </location>
</feature>
<dbReference type="PANTHER" id="PTHR23507:SF1">
    <property type="entry name" value="FI18259P1-RELATED"/>
    <property type="match status" value="1"/>
</dbReference>
<comment type="caution">
    <text evidence="7">The sequence shown here is derived from an EMBL/GenBank/DDBJ whole genome shotgun (WGS) entry which is preliminary data.</text>
</comment>
<keyword evidence="2 6" id="KW-0812">Transmembrane</keyword>
<feature type="transmembrane region" description="Helical" evidence="6">
    <location>
        <begin position="259"/>
        <end position="277"/>
    </location>
</feature>
<sequence>MNAMIEALLNTTRSQYRFRFFQSQYEGELLGRSNVTRACGEAMEPEVQEVEFKISDESARWTLYEWYTNIVPLMMSTVLMGMKSDQIGRRFIFLFPFFISMIDCILFATIIRLGLHYKWSLIGQFLWGVSGGGINMLVASYALVSDTHGNETDDSNSSSPSPPNDDTDLDPSREKGRTMKFVIVDVLRWAGSSVTAFGSGYVISSAGFFYAVVIIMVWKTLNFTFAYVLVTETGKQKKSPGLVAPLKTIYAAFKNPRKGLTLFLVTTALLFSVYAVVGEDEVLRTYQMSPPFCMSSVELGWFASETRLKSFFGLPLMWLWRRMHLAESTIAALGMASAAASQFFMALVRYTWVFYAVPVIAIPMSLAGSMTKVITSRLIGRRALASTFALLLLTEELFAFAGSMSTNYLYQAFLKTTPAAPIFLCGAGYSLSCVLYRLHVIYLDVKKTYKHKGYDNGANNKKGPRHQQAPRTRCGAMLAAVKRNAFIITMMLNSTIDSLTISVRGQYRYRFFHQLHEDELHRYNASGQCGEEIPEVKVQATLWKWTLIGAVTWGISGGSISMSFASLALISDSYGKHEDDRTEEHAKDGAQKTAKSEDTDLDFSREKSRTLKFVLVDIINMVGASAMGFASGYIITGVGFFYCMTIALVVKCSIFVFAFAFIEESVQQKKSISFILPLKIIYRALQDPRKRLTIIFINLANVLTVFAFAAGQFLMAIVRIKWVFFAERRQSANGDVRLHRLLRCPFPAKARKILQSGYENGANNNKASRHQQAPRTRCGAMLAAVKRNAFIITMMLNTTIESLTMAVRGQYRYRFFHHMHEDELHSYNASNQCGGELPEVKNAVSKRKVQATLWMDAHRRCRVGHLWRKH</sequence>
<feature type="transmembrane region" description="Helical" evidence="6">
    <location>
        <begin position="125"/>
        <end position="144"/>
    </location>
</feature>
<evidence type="ECO:0000256" key="1">
    <source>
        <dbReference type="ARBA" id="ARBA00004141"/>
    </source>
</evidence>
<dbReference type="Proteomes" id="UP000245119">
    <property type="component" value="Linkage Group LG1"/>
</dbReference>
<feature type="transmembrane region" description="Helical" evidence="6">
    <location>
        <begin position="383"/>
        <end position="401"/>
    </location>
</feature>
<feature type="region of interest" description="Disordered" evidence="5">
    <location>
        <begin position="149"/>
        <end position="173"/>
    </location>
</feature>
<comment type="subcellular location">
    <subcellularLocation>
        <location evidence="1">Membrane</location>
        <topology evidence="1">Multi-pass membrane protein</topology>
    </subcellularLocation>
</comment>
<keyword evidence="3 6" id="KW-1133">Transmembrane helix</keyword>
<dbReference type="InterPro" id="IPR036259">
    <property type="entry name" value="MFS_trans_sf"/>
</dbReference>
<dbReference type="PANTHER" id="PTHR23507">
    <property type="entry name" value="ZGC:174356"/>
    <property type="match status" value="1"/>
</dbReference>
<gene>
    <name evidence="7" type="ORF">C0Q70_00712</name>
</gene>
<feature type="transmembrane region" description="Helical" evidence="6">
    <location>
        <begin position="181"/>
        <end position="202"/>
    </location>
</feature>
<dbReference type="GO" id="GO:0016020">
    <property type="term" value="C:membrane"/>
    <property type="evidence" value="ECO:0007669"/>
    <property type="project" value="UniProtKB-SubCell"/>
</dbReference>
<name>A0A2T7PXE2_POMCA</name>
<evidence type="ECO:0000313" key="7">
    <source>
        <dbReference type="EMBL" id="PVD38101.1"/>
    </source>
</evidence>